<feature type="transmembrane region" description="Helical" evidence="1">
    <location>
        <begin position="245"/>
        <end position="270"/>
    </location>
</feature>
<dbReference type="PANTHER" id="PTHR11328:SF24">
    <property type="entry name" value="MAJOR FACILITATOR SUPERFAMILY (MFS) PROFILE DOMAIN-CONTAINING PROTEIN"/>
    <property type="match status" value="1"/>
</dbReference>
<feature type="transmembrane region" description="Helical" evidence="1">
    <location>
        <begin position="95"/>
        <end position="117"/>
    </location>
</feature>
<dbReference type="CDD" id="cd17332">
    <property type="entry name" value="MFS_MelB_like"/>
    <property type="match status" value="1"/>
</dbReference>
<evidence type="ECO:0000313" key="2">
    <source>
        <dbReference type="EMBL" id="MCC2125605.1"/>
    </source>
</evidence>
<dbReference type="Pfam" id="PF13347">
    <property type="entry name" value="MFS_2"/>
    <property type="match status" value="1"/>
</dbReference>
<sequence length="464" mass="51380">MENTEMTYEQRHAKEYEKVSLREQICYGLGDSACNVVYGLCSTLLTFFYTDYVGVNPLTVGMVFLITRVFDGVSDLIMGFITDRTKSKWGKARPWILWMSVPYAVTFVLLFLIPANASNMVQAIYIFVTYNLVNTIVYTALNLPYSTMASLITRDGQSRASTQAIRIFCGPGGKMVVTVATLPMVTMFGNDQRAWIITAVIFAVIALILLLICFFNIEERVVVEAAEKEKIPVGKSLKALFSNQYWAICLGLWGFMVMMSTVSGTIATYYCKYVLHNQDLYSLIYAAELIAQCVVVLIVPKLIPKFGKRNLTMYGIFLVIAAQIVWMTSPVSVTVAVVSAVLRGIGVAPLWACVFPMIADSAEFGQWKTHVRQDGMIFSAASVGSKIGGGLSSAGIGLLMTSVGYNGLLATQSEEVMKMIKLICMYGPIFFSVIIIVLCLLYKLDKIYPQVMADLAERDRQGIL</sequence>
<dbReference type="Gene3D" id="1.20.1250.20">
    <property type="entry name" value="MFS general substrate transporter like domains"/>
    <property type="match status" value="2"/>
</dbReference>
<dbReference type="AlphaFoldDB" id="A0AAE3A842"/>
<accession>A0AAE3A842</accession>
<dbReference type="GO" id="GO:0015293">
    <property type="term" value="F:symporter activity"/>
    <property type="evidence" value="ECO:0007669"/>
    <property type="project" value="InterPro"/>
</dbReference>
<dbReference type="InterPro" id="IPR036259">
    <property type="entry name" value="MFS_trans_sf"/>
</dbReference>
<dbReference type="NCBIfam" id="TIGR00792">
    <property type="entry name" value="gph"/>
    <property type="match status" value="1"/>
</dbReference>
<dbReference type="GO" id="GO:0005886">
    <property type="term" value="C:plasma membrane"/>
    <property type="evidence" value="ECO:0007669"/>
    <property type="project" value="TreeGrafter"/>
</dbReference>
<reference evidence="2 3" key="1">
    <citation type="submission" date="2021-10" db="EMBL/GenBank/DDBJ databases">
        <title>Anaerobic single-cell dispensing facilitates the cultivation of human gut bacteria.</title>
        <authorList>
            <person name="Afrizal A."/>
        </authorList>
    </citation>
    <scope>NUCLEOTIDE SEQUENCE [LARGE SCALE GENOMIC DNA]</scope>
    <source>
        <strain evidence="2 3">CLA-AA-H276</strain>
    </source>
</reference>
<dbReference type="GO" id="GO:0006814">
    <property type="term" value="P:sodium ion transport"/>
    <property type="evidence" value="ECO:0007669"/>
    <property type="project" value="InterPro"/>
</dbReference>
<name>A0AAE3A842_9FIRM</name>
<dbReference type="RefSeq" id="WP_308458983.1">
    <property type="nucleotide sequence ID" value="NZ_JAJEPS010000003.1"/>
</dbReference>
<proteinExistence type="predicted"/>
<gene>
    <name evidence="2" type="ORF">LKD36_05360</name>
</gene>
<keyword evidence="1" id="KW-1133">Transmembrane helix</keyword>
<dbReference type="EMBL" id="JAJEPS010000003">
    <property type="protein sequence ID" value="MCC2125605.1"/>
    <property type="molecule type" value="Genomic_DNA"/>
</dbReference>
<comment type="caution">
    <text evidence="2">The sequence shown here is derived from an EMBL/GenBank/DDBJ whole genome shotgun (WGS) entry which is preliminary data.</text>
</comment>
<dbReference type="InterPro" id="IPR039672">
    <property type="entry name" value="MFS_2"/>
</dbReference>
<feature type="transmembrane region" description="Helical" evidence="1">
    <location>
        <begin position="419"/>
        <end position="442"/>
    </location>
</feature>
<feature type="transmembrane region" description="Helical" evidence="1">
    <location>
        <begin position="376"/>
        <end position="399"/>
    </location>
</feature>
<organism evidence="2 3">
    <name type="scientific">Hominiventricola filiformis</name>
    <dbReference type="NCBI Taxonomy" id="2885352"/>
    <lineage>
        <taxon>Bacteria</taxon>
        <taxon>Bacillati</taxon>
        <taxon>Bacillota</taxon>
        <taxon>Clostridia</taxon>
        <taxon>Lachnospirales</taxon>
        <taxon>Lachnospiraceae</taxon>
        <taxon>Hominiventricola</taxon>
    </lineage>
</organism>
<feature type="transmembrane region" description="Helical" evidence="1">
    <location>
        <begin position="164"/>
        <end position="188"/>
    </location>
</feature>
<feature type="transmembrane region" description="Helical" evidence="1">
    <location>
        <begin position="282"/>
        <end position="299"/>
    </location>
</feature>
<dbReference type="InterPro" id="IPR001927">
    <property type="entry name" value="Na/Gal_symport"/>
</dbReference>
<dbReference type="PANTHER" id="PTHR11328">
    <property type="entry name" value="MAJOR FACILITATOR SUPERFAMILY DOMAIN-CONTAINING PROTEIN"/>
    <property type="match status" value="1"/>
</dbReference>
<dbReference type="SUPFAM" id="SSF103473">
    <property type="entry name" value="MFS general substrate transporter"/>
    <property type="match status" value="1"/>
</dbReference>
<keyword evidence="3" id="KW-1185">Reference proteome</keyword>
<feature type="transmembrane region" description="Helical" evidence="1">
    <location>
        <begin position="123"/>
        <end position="143"/>
    </location>
</feature>
<feature type="transmembrane region" description="Helical" evidence="1">
    <location>
        <begin position="311"/>
        <end position="329"/>
    </location>
</feature>
<protein>
    <submittedName>
        <fullName evidence="2">MFS transporter</fullName>
    </submittedName>
</protein>
<evidence type="ECO:0000256" key="1">
    <source>
        <dbReference type="SAM" id="Phobius"/>
    </source>
</evidence>
<keyword evidence="1" id="KW-0812">Transmembrane</keyword>
<evidence type="ECO:0000313" key="3">
    <source>
        <dbReference type="Proteomes" id="UP001198220"/>
    </source>
</evidence>
<feature type="transmembrane region" description="Helical" evidence="1">
    <location>
        <begin position="194"/>
        <end position="215"/>
    </location>
</feature>
<dbReference type="Proteomes" id="UP001198220">
    <property type="component" value="Unassembled WGS sequence"/>
</dbReference>
<dbReference type="GO" id="GO:0008643">
    <property type="term" value="P:carbohydrate transport"/>
    <property type="evidence" value="ECO:0007669"/>
    <property type="project" value="InterPro"/>
</dbReference>
<keyword evidence="1" id="KW-0472">Membrane</keyword>